<keyword evidence="10" id="KW-1185">Reference proteome</keyword>
<dbReference type="PANTHER" id="PTHR30158">
    <property type="entry name" value="ACRA/E-RELATED COMPONENT OF DRUG EFFLUX TRANSPORTER"/>
    <property type="match status" value="1"/>
</dbReference>
<dbReference type="Pfam" id="PF25917">
    <property type="entry name" value="BSH_RND"/>
    <property type="match status" value="1"/>
</dbReference>
<comment type="caution">
    <text evidence="9">The sequence shown here is derived from an EMBL/GenBank/DDBJ whole genome shotgun (WGS) entry which is preliminary data.</text>
</comment>
<keyword evidence="3" id="KW-0175">Coiled coil</keyword>
<dbReference type="EMBL" id="NRRV01000055">
    <property type="protein sequence ID" value="MBK1632712.1"/>
    <property type="molecule type" value="Genomic_DNA"/>
</dbReference>
<feature type="region of interest" description="Disordered" evidence="4">
    <location>
        <begin position="396"/>
        <end position="481"/>
    </location>
</feature>
<name>A0ABS1CLJ4_9GAMM</name>
<dbReference type="Gene3D" id="2.40.30.170">
    <property type="match status" value="1"/>
</dbReference>
<feature type="chain" id="PRO_5046227191" description="Efflux RND transporter periplasmic adaptor subunit" evidence="5">
    <location>
        <begin position="38"/>
        <end position="481"/>
    </location>
</feature>
<evidence type="ECO:0000256" key="1">
    <source>
        <dbReference type="ARBA" id="ARBA00004519"/>
    </source>
</evidence>
<feature type="coiled-coil region" evidence="3">
    <location>
        <begin position="109"/>
        <end position="188"/>
    </location>
</feature>
<evidence type="ECO:0000256" key="4">
    <source>
        <dbReference type="SAM" id="MobiDB-lite"/>
    </source>
</evidence>
<evidence type="ECO:0000259" key="7">
    <source>
        <dbReference type="Pfam" id="PF25944"/>
    </source>
</evidence>
<feature type="domain" description="Multidrug resistance protein MdtA-like barrel-sandwich hybrid" evidence="6">
    <location>
        <begin position="76"/>
        <end position="228"/>
    </location>
</feature>
<feature type="compositionally biased region" description="Low complexity" evidence="4">
    <location>
        <begin position="398"/>
        <end position="427"/>
    </location>
</feature>
<comment type="subcellular location">
    <subcellularLocation>
        <location evidence="1">Cell inner membrane</location>
        <topology evidence="1">Lipid-anchor</topology>
    </subcellularLocation>
</comment>
<feature type="signal peptide" evidence="5">
    <location>
        <begin position="1"/>
        <end position="37"/>
    </location>
</feature>
<evidence type="ECO:0000256" key="3">
    <source>
        <dbReference type="SAM" id="Coils"/>
    </source>
</evidence>
<dbReference type="Gene3D" id="2.40.50.100">
    <property type="match status" value="1"/>
</dbReference>
<feature type="domain" description="Multidrug resistance protein MdtA-like C-terminal permuted SH3" evidence="8">
    <location>
        <begin position="332"/>
        <end position="390"/>
    </location>
</feature>
<dbReference type="Proteomes" id="UP000748752">
    <property type="component" value="Unassembled WGS sequence"/>
</dbReference>
<dbReference type="SUPFAM" id="SSF111369">
    <property type="entry name" value="HlyD-like secretion proteins"/>
    <property type="match status" value="1"/>
</dbReference>
<feature type="compositionally biased region" description="Gly residues" evidence="4">
    <location>
        <begin position="459"/>
        <end position="472"/>
    </location>
</feature>
<gene>
    <name evidence="9" type="ORF">CKO31_18570</name>
</gene>
<dbReference type="InterPro" id="IPR058627">
    <property type="entry name" value="MdtA-like_C"/>
</dbReference>
<dbReference type="Pfam" id="PF25944">
    <property type="entry name" value="Beta-barrel_RND"/>
    <property type="match status" value="1"/>
</dbReference>
<protein>
    <recommendedName>
        <fullName evidence="11">Efflux RND transporter periplasmic adaptor subunit</fullName>
    </recommendedName>
</protein>
<dbReference type="Gene3D" id="2.40.420.20">
    <property type="match status" value="1"/>
</dbReference>
<evidence type="ECO:0000256" key="2">
    <source>
        <dbReference type="ARBA" id="ARBA00009477"/>
    </source>
</evidence>
<evidence type="ECO:0000313" key="9">
    <source>
        <dbReference type="EMBL" id="MBK1632712.1"/>
    </source>
</evidence>
<evidence type="ECO:0008006" key="11">
    <source>
        <dbReference type="Google" id="ProtNLM"/>
    </source>
</evidence>
<evidence type="ECO:0000259" key="6">
    <source>
        <dbReference type="Pfam" id="PF25917"/>
    </source>
</evidence>
<dbReference type="RefSeq" id="WP_200240489.1">
    <property type="nucleotide sequence ID" value="NZ_NRRV01000055.1"/>
</dbReference>
<feature type="compositionally biased region" description="Low complexity" evidence="4">
    <location>
        <begin position="437"/>
        <end position="454"/>
    </location>
</feature>
<keyword evidence="5" id="KW-0732">Signal</keyword>
<evidence type="ECO:0000256" key="5">
    <source>
        <dbReference type="SAM" id="SignalP"/>
    </source>
</evidence>
<organism evidence="9 10">
    <name type="scientific">Thiohalocapsa halophila</name>
    <dbReference type="NCBI Taxonomy" id="69359"/>
    <lineage>
        <taxon>Bacteria</taxon>
        <taxon>Pseudomonadati</taxon>
        <taxon>Pseudomonadota</taxon>
        <taxon>Gammaproteobacteria</taxon>
        <taxon>Chromatiales</taxon>
        <taxon>Chromatiaceae</taxon>
        <taxon>Thiohalocapsa</taxon>
    </lineage>
</organism>
<dbReference type="InterPro" id="IPR058626">
    <property type="entry name" value="MdtA-like_b-barrel"/>
</dbReference>
<proteinExistence type="inferred from homology"/>
<dbReference type="NCBIfam" id="TIGR01730">
    <property type="entry name" value="RND_mfp"/>
    <property type="match status" value="1"/>
</dbReference>
<dbReference type="Gene3D" id="1.10.287.470">
    <property type="entry name" value="Helix hairpin bin"/>
    <property type="match status" value="1"/>
</dbReference>
<accession>A0ABS1CLJ4</accession>
<comment type="similarity">
    <text evidence="2">Belongs to the membrane fusion protein (MFP) (TC 8.A.1) family.</text>
</comment>
<dbReference type="Pfam" id="PF25967">
    <property type="entry name" value="RND-MFP_C"/>
    <property type="match status" value="1"/>
</dbReference>
<reference evidence="9 10" key="1">
    <citation type="journal article" date="2020" name="Microorganisms">
        <title>Osmotic Adaptation and Compatible Solute Biosynthesis of Phototrophic Bacteria as Revealed from Genome Analyses.</title>
        <authorList>
            <person name="Imhoff J.F."/>
            <person name="Rahn T."/>
            <person name="Kunzel S."/>
            <person name="Keller A."/>
            <person name="Neulinger S.C."/>
        </authorList>
    </citation>
    <scope>NUCLEOTIDE SEQUENCE [LARGE SCALE GENOMIC DNA]</scope>
    <source>
        <strain evidence="9 10">DSM 6210</strain>
    </source>
</reference>
<evidence type="ECO:0000313" key="10">
    <source>
        <dbReference type="Proteomes" id="UP000748752"/>
    </source>
</evidence>
<dbReference type="InterPro" id="IPR006143">
    <property type="entry name" value="RND_pump_MFP"/>
</dbReference>
<sequence length="481" mass="48738">MVFGAQRNPPLLSVRRRFASHPVVLLAALIAAAPALAQQAGQQGAKPTPAVVVSAVETKTVDKSSRFIGNIQAIQSVDLKARVEGFLEKVAFDQGSMVDKDQVLYRIEQDQYKADLAQAQGQLAAAKAESQAAAAELEDKQADFQRQATLVKKGDTSQTAFDRAKAARDEAKAQVQKSKASEQQAQAAVDNAKINLGYTTIKSPIPGRIGATAVTEGNLVNASTGTLATVAQLDPIRAVFSVPSAELVRLQKKLGANTTSAEARKAFVPKLLLPDGTQYDKSGKISFADNKVDAATGTVAIYADFPNPSGVLLPGQFITVVVHDADKQRLPVVPAAAVQRTRSGAQVYLVDGSDRVQARTVKLGPRVGDGYGVTSGLTAGELVIVSGLQKVKPGMTVAPSGGSSGAPSGASSTAPSGASSGDASGSGANDGGGSNGGSAAKKSQAGAKSNSGSDTETDSGGGSAGKDAGGGADTKAAANGG</sequence>
<evidence type="ECO:0000259" key="8">
    <source>
        <dbReference type="Pfam" id="PF25967"/>
    </source>
</evidence>
<dbReference type="InterPro" id="IPR058625">
    <property type="entry name" value="MdtA-like_BSH"/>
</dbReference>
<feature type="domain" description="Multidrug resistance protein MdtA-like beta-barrel" evidence="7">
    <location>
        <begin position="235"/>
        <end position="323"/>
    </location>
</feature>